<sequence length="190" mass="22154">MRIKKYKQPLYESFDFDEKKDDSIDKEFEKRLKQISFNKKFEESIKIGLNKIVEEYADKDGLIVTEIKLKKNGSIPEKYSDILRAMFIPLYKSFNVLGKNGWTLPKLYKNIFDGTIIALFKINGKNHSVEQDGNPCIDVFIKEIIISIIYKLGKSLDSKEINKILEQAFVEVTDKFKFFNGNLIESFTID</sequence>
<protein>
    <submittedName>
        <fullName evidence="1">Uncharacterized protein</fullName>
    </submittedName>
</protein>
<reference evidence="1" key="1">
    <citation type="journal article" date="2021" name="Proc. Natl. Acad. Sci. U.S.A.">
        <title>A Catalog of Tens of Thousands of Viruses from Human Metagenomes Reveals Hidden Associations with Chronic Diseases.</title>
        <authorList>
            <person name="Tisza M.J."/>
            <person name="Buck C.B."/>
        </authorList>
    </citation>
    <scope>NUCLEOTIDE SEQUENCE</scope>
    <source>
        <strain evidence="1">Ctgsk7</strain>
    </source>
</reference>
<name>A0A8S5PWN6_9CAUD</name>
<organism evidence="1">
    <name type="scientific">Myoviridae sp. ctgsk7</name>
    <dbReference type="NCBI Taxonomy" id="2825151"/>
    <lineage>
        <taxon>Viruses</taxon>
        <taxon>Duplodnaviria</taxon>
        <taxon>Heunggongvirae</taxon>
        <taxon>Uroviricota</taxon>
        <taxon>Caudoviricetes</taxon>
    </lineage>
</organism>
<proteinExistence type="predicted"/>
<evidence type="ECO:0000313" key="1">
    <source>
        <dbReference type="EMBL" id="DAE11462.1"/>
    </source>
</evidence>
<accession>A0A8S5PWN6</accession>
<dbReference type="EMBL" id="BK015533">
    <property type="protein sequence ID" value="DAE11462.1"/>
    <property type="molecule type" value="Genomic_DNA"/>
</dbReference>